<sequence>MGKYPNKKSGRLGFDFFLNKLALIAFTILGGYFVYTAISTQMLDALRIGLLCAVVAVPVIVVWWLSLTRSKPVRLAIGSVLAMIFCLIFAVGIRYINIGMDTLNNITAEEDETSLMTVYVRSDDDRNMEDLLDETFGTLSMTEANTKAAIQQLDQEYKTTLSTKAYASATELVDALAEGEVDAILTDQGHMSVLEDLEGYEDAMDGLREVKSFHVVVETENNNDKTSISKADSVFSVYISGSDSRDSNIMATGRSDVNIIATVNTETRQVLLLNTPRDFYIPLARSSSYDYPDKLTHAGLYGVDESKDTLAQYYGIDIDYYFRVNFTGFETIIDALGGIEVDSEHDFYSTIAPTTIHYTQGINKLDGYEALYYVRERYAFVNGDYQRGINQMQVIQAVAKKAMSPAMLTNFTSLMDAVDDCFKTSIPTDLITALVRDQLANGGDWNIVTYYVSGTGSSEYTYSIPSQKAYVTIPDESTVEMAKDLMQQVRDGKIIEDPNAEASDAPSY</sequence>
<dbReference type="Gene3D" id="3.40.630.190">
    <property type="entry name" value="LCP protein"/>
    <property type="match status" value="1"/>
</dbReference>
<evidence type="ECO:0000259" key="3">
    <source>
        <dbReference type="Pfam" id="PF03816"/>
    </source>
</evidence>
<protein>
    <submittedName>
        <fullName evidence="4">LCP family protein</fullName>
    </submittedName>
</protein>
<dbReference type="InterPro" id="IPR050922">
    <property type="entry name" value="LytR/CpsA/Psr_CW_biosynth"/>
</dbReference>
<keyword evidence="2" id="KW-1133">Transmembrane helix</keyword>
<name>A0A9D1CHH5_9FIRM</name>
<dbReference type="PANTHER" id="PTHR33392">
    <property type="entry name" value="POLYISOPRENYL-TEICHOIC ACID--PEPTIDOGLYCAN TEICHOIC ACID TRANSFERASE TAGU"/>
    <property type="match status" value="1"/>
</dbReference>
<dbReference type="NCBIfam" id="TIGR00350">
    <property type="entry name" value="lytR_cpsA_psr"/>
    <property type="match status" value="1"/>
</dbReference>
<evidence type="ECO:0000256" key="1">
    <source>
        <dbReference type="ARBA" id="ARBA00006068"/>
    </source>
</evidence>
<evidence type="ECO:0000313" key="4">
    <source>
        <dbReference type="EMBL" id="HIQ60619.1"/>
    </source>
</evidence>
<gene>
    <name evidence="4" type="ORF">IAD31_03365</name>
</gene>
<comment type="similarity">
    <text evidence="1">Belongs to the LytR/CpsA/Psr (LCP) family.</text>
</comment>
<dbReference type="Pfam" id="PF03816">
    <property type="entry name" value="LytR_cpsA_psr"/>
    <property type="match status" value="1"/>
</dbReference>
<keyword evidence="2" id="KW-0812">Transmembrane</keyword>
<organism evidence="4 5">
    <name type="scientific">Candidatus Enterenecus faecium</name>
    <dbReference type="NCBI Taxonomy" id="2840780"/>
    <lineage>
        <taxon>Bacteria</taxon>
        <taxon>Bacillati</taxon>
        <taxon>Bacillota</taxon>
        <taxon>Clostridia</taxon>
        <taxon>Eubacteriales</taxon>
        <taxon>Candidatus Enterenecus</taxon>
    </lineage>
</organism>
<reference evidence="4" key="2">
    <citation type="journal article" date="2021" name="PeerJ">
        <title>Extensive microbial diversity within the chicken gut microbiome revealed by metagenomics and culture.</title>
        <authorList>
            <person name="Gilroy R."/>
            <person name="Ravi A."/>
            <person name="Getino M."/>
            <person name="Pursley I."/>
            <person name="Horton D.L."/>
            <person name="Alikhan N.F."/>
            <person name="Baker D."/>
            <person name="Gharbi K."/>
            <person name="Hall N."/>
            <person name="Watson M."/>
            <person name="Adriaenssens E.M."/>
            <person name="Foster-Nyarko E."/>
            <person name="Jarju S."/>
            <person name="Secka A."/>
            <person name="Antonio M."/>
            <person name="Oren A."/>
            <person name="Chaudhuri R.R."/>
            <person name="La Ragione R."/>
            <person name="Hildebrand F."/>
            <person name="Pallen M.J."/>
        </authorList>
    </citation>
    <scope>NUCLEOTIDE SEQUENCE</scope>
    <source>
        <strain evidence="4">ChiGjej2B2-12916</strain>
    </source>
</reference>
<dbReference type="PANTHER" id="PTHR33392:SF6">
    <property type="entry name" value="POLYISOPRENYL-TEICHOIC ACID--PEPTIDOGLYCAN TEICHOIC ACID TRANSFERASE TAGU"/>
    <property type="match status" value="1"/>
</dbReference>
<dbReference type="Gene3D" id="3.40.190.10">
    <property type="entry name" value="Periplasmic binding protein-like II"/>
    <property type="match status" value="1"/>
</dbReference>
<feature type="domain" description="Cell envelope-related transcriptional attenuator" evidence="3">
    <location>
        <begin position="254"/>
        <end position="403"/>
    </location>
</feature>
<dbReference type="Proteomes" id="UP000886879">
    <property type="component" value="Unassembled WGS sequence"/>
</dbReference>
<reference evidence="4" key="1">
    <citation type="submission" date="2020-10" db="EMBL/GenBank/DDBJ databases">
        <authorList>
            <person name="Gilroy R."/>
        </authorList>
    </citation>
    <scope>NUCLEOTIDE SEQUENCE</scope>
    <source>
        <strain evidence="4">ChiGjej2B2-12916</strain>
    </source>
</reference>
<accession>A0A9D1CHH5</accession>
<feature type="transmembrane region" description="Helical" evidence="2">
    <location>
        <begin position="21"/>
        <end position="39"/>
    </location>
</feature>
<dbReference type="AlphaFoldDB" id="A0A9D1CHH5"/>
<dbReference type="EMBL" id="DVFO01000031">
    <property type="protein sequence ID" value="HIQ60619.1"/>
    <property type="molecule type" value="Genomic_DNA"/>
</dbReference>
<feature type="transmembrane region" description="Helical" evidence="2">
    <location>
        <begin position="45"/>
        <end position="65"/>
    </location>
</feature>
<keyword evidence="2" id="KW-0472">Membrane</keyword>
<evidence type="ECO:0000256" key="2">
    <source>
        <dbReference type="SAM" id="Phobius"/>
    </source>
</evidence>
<feature type="transmembrane region" description="Helical" evidence="2">
    <location>
        <begin position="77"/>
        <end position="96"/>
    </location>
</feature>
<proteinExistence type="inferred from homology"/>
<evidence type="ECO:0000313" key="5">
    <source>
        <dbReference type="Proteomes" id="UP000886879"/>
    </source>
</evidence>
<comment type="caution">
    <text evidence="4">The sequence shown here is derived from an EMBL/GenBank/DDBJ whole genome shotgun (WGS) entry which is preliminary data.</text>
</comment>
<dbReference type="InterPro" id="IPR004474">
    <property type="entry name" value="LytR_CpsA_psr"/>
</dbReference>